<dbReference type="GO" id="GO:0051295">
    <property type="term" value="P:establishment of meiotic spindle localization"/>
    <property type="evidence" value="ECO:0007669"/>
    <property type="project" value="TreeGrafter"/>
</dbReference>
<keyword evidence="2" id="KW-0963">Cytoplasm</keyword>
<dbReference type="Proteomes" id="UP000053864">
    <property type="component" value="Unassembled WGS sequence"/>
</dbReference>
<dbReference type="GO" id="GO:0000278">
    <property type="term" value="P:mitotic cell cycle"/>
    <property type="evidence" value="ECO:0007669"/>
    <property type="project" value="TreeGrafter"/>
</dbReference>
<reference evidence="6" key="2">
    <citation type="submission" date="2013-11" db="EMBL/GenBank/DDBJ databases">
        <title>The Genome Sequence of Phytophthora parasitica CJ05E6.</title>
        <authorList>
            <consortium name="The Broad Institute Genomics Platform"/>
            <person name="Russ C."/>
            <person name="Tyler B."/>
            <person name="Panabieres F."/>
            <person name="Shan W."/>
            <person name="Tripathy S."/>
            <person name="Grunwald N."/>
            <person name="Machado M."/>
            <person name="Johnson C.S."/>
            <person name="Arredondo F."/>
            <person name="Hong C."/>
            <person name="Coffey M."/>
            <person name="Young S.K."/>
            <person name="Zeng Q."/>
            <person name="Gargeya S."/>
            <person name="Fitzgerald M."/>
            <person name="Abouelleil A."/>
            <person name="Alvarado L."/>
            <person name="Chapman S.B."/>
            <person name="Gainer-Dewar J."/>
            <person name="Goldberg J."/>
            <person name="Griggs A."/>
            <person name="Gujja S."/>
            <person name="Hansen M."/>
            <person name="Howarth C."/>
            <person name="Imamovic A."/>
            <person name="Ireland A."/>
            <person name="Larimer J."/>
            <person name="McCowan C."/>
            <person name="Murphy C."/>
            <person name="Pearson M."/>
            <person name="Poon T.W."/>
            <person name="Priest M."/>
            <person name="Roberts A."/>
            <person name="Saif S."/>
            <person name="Shea T."/>
            <person name="Sykes S."/>
            <person name="Wortman J."/>
            <person name="Nusbaum C."/>
            <person name="Birren B."/>
        </authorList>
    </citation>
    <scope>NUCLEOTIDE SEQUENCE [LARGE SCALE GENOMIC DNA]</scope>
    <source>
        <strain evidence="6">CJ05E6</strain>
    </source>
</reference>
<dbReference type="VEuPathDB" id="FungiDB:PPTG_21784"/>
<dbReference type="PROSITE" id="PS50096">
    <property type="entry name" value="IQ"/>
    <property type="match status" value="3"/>
</dbReference>
<dbReference type="Proteomes" id="UP000053236">
    <property type="component" value="Unassembled WGS sequence"/>
</dbReference>
<dbReference type="InterPro" id="IPR000048">
    <property type="entry name" value="IQ_motif_EF-hand-BS"/>
</dbReference>
<dbReference type="AlphaFoldDB" id="W2FSV7"/>
<keyword evidence="4" id="KW-0112">Calmodulin-binding</keyword>
<gene>
    <name evidence="5" type="ORF">L915_20019</name>
    <name evidence="6" type="ORF">L916_19896</name>
</gene>
<evidence type="ECO:0000313" key="6">
    <source>
        <dbReference type="EMBL" id="ETL26441.1"/>
    </source>
</evidence>
<dbReference type="GO" id="GO:0005737">
    <property type="term" value="C:cytoplasm"/>
    <property type="evidence" value="ECO:0007669"/>
    <property type="project" value="UniProtKB-SubCell"/>
</dbReference>
<dbReference type="Pfam" id="PF00612">
    <property type="entry name" value="IQ"/>
    <property type="match status" value="2"/>
</dbReference>
<keyword evidence="3" id="KW-0677">Repeat</keyword>
<sequence length="840" mass="98769">ILDTNASNNLPFPRAVPCDHLMFHYNTLVVASARVDASTSLFEGSVVPGILTAKALQDVLFAGWRNGDADCCDEIISPYGRMPRPTRKPLNRSRHNDANRFQCNFRSKHELITRRKHCSKLDPIPAVTPSQLLQARNQSGSGEAGLEAPDEQSIEHLRSGLQQTNFKLQRDADRLQHEIQWIHGHFPVLKLANVKCSRNLRQQLFRNAVQHVSTNFMLRKALMFWYQKLLDARRKERLQLSASRQLIAMFEKVSFDRVVGKFSSWRNWVLECQIEEKMAASITLQRFARLLQSRREERESAEQQEALMKALGELIRNAKIIQRAYRRHRRAVQQCQYEAAARKIQHIETRRVAYNGYIEQQKAARLLQGKFRAYIQKRNRKRAIAIAELFDRSCDKSAQRIQNTWRGYLSWRYYELPVGIVQSLVDHVEYLGAVHLIQGHLRGFQCRYRNRKKNDSAVRIQNYWRAGKHRMILRNERRIIRLHRDLAASRLQRTYRRSREERKIRSALHQSTRPLYLRACEFGNSFRDHFRVSVAKSACVVIQTTWRRYVAYKQEKCSRLAAASTIQRFLKRRGILSMWRNAVFNAHCRDEAARNIQRWIRKLRHRLESVRIQPVAYALEQVSAVSKIQRWYRYCHSDSWGILLARLLATELPRCIEAVNQIKRCWNGYCARKEECSQRANTIASLIKQQQRAEVEHRAAHFIQRMFKRMIDRRDGKVLLHRYKILFRREIKRKQQRVIVHKYLEEKSQQRKKKQETKTASLAIRRASIATSNEPSQALGLDSYSTELSAFTLDETPNETTDSGWADTQSPQIDSPVQYWSEEYQRAYLYDPVTGISTWL</sequence>
<dbReference type="Gene3D" id="1.20.5.190">
    <property type="match status" value="1"/>
</dbReference>
<name>W2FSV7_PHYNI</name>
<organism evidence="5">
    <name type="scientific">Phytophthora nicotianae</name>
    <name type="common">Potato buckeye rot agent</name>
    <name type="synonym">Phytophthora parasitica</name>
    <dbReference type="NCBI Taxonomy" id="4792"/>
    <lineage>
        <taxon>Eukaryota</taxon>
        <taxon>Sar</taxon>
        <taxon>Stramenopiles</taxon>
        <taxon>Oomycota</taxon>
        <taxon>Peronosporomycetes</taxon>
        <taxon>Peronosporales</taxon>
        <taxon>Peronosporaceae</taxon>
        <taxon>Phytophthora</taxon>
    </lineage>
</organism>
<dbReference type="EMBL" id="KI676254">
    <property type="protein sequence ID" value="ETL26441.1"/>
    <property type="molecule type" value="Genomic_DNA"/>
</dbReference>
<proteinExistence type="predicted"/>
<evidence type="ECO:0000256" key="1">
    <source>
        <dbReference type="ARBA" id="ARBA00004496"/>
    </source>
</evidence>
<evidence type="ECO:0000256" key="4">
    <source>
        <dbReference type="ARBA" id="ARBA00022860"/>
    </source>
</evidence>
<dbReference type="InterPro" id="IPR051185">
    <property type="entry name" value="ASPM"/>
</dbReference>
<dbReference type="PANTHER" id="PTHR22706:SF1">
    <property type="entry name" value="ASSEMBLY FACTOR FOR SPINDLE MICROTUBULES"/>
    <property type="match status" value="1"/>
</dbReference>
<protein>
    <submittedName>
        <fullName evidence="5">Uncharacterized protein</fullName>
    </submittedName>
</protein>
<evidence type="ECO:0000256" key="3">
    <source>
        <dbReference type="ARBA" id="ARBA00022737"/>
    </source>
</evidence>
<evidence type="ECO:0000256" key="2">
    <source>
        <dbReference type="ARBA" id="ARBA00022490"/>
    </source>
</evidence>
<dbReference type="GO" id="GO:0005516">
    <property type="term" value="F:calmodulin binding"/>
    <property type="evidence" value="ECO:0007669"/>
    <property type="project" value="UniProtKB-KW"/>
</dbReference>
<accession>W2FSV7</accession>
<dbReference type="PANTHER" id="PTHR22706">
    <property type="entry name" value="ASSEMBLY FACTOR FOR SPINDLE MICROTUBULES"/>
    <property type="match status" value="1"/>
</dbReference>
<evidence type="ECO:0000313" key="5">
    <source>
        <dbReference type="EMBL" id="ETK72996.1"/>
    </source>
</evidence>
<dbReference type="GO" id="GO:0007051">
    <property type="term" value="P:spindle organization"/>
    <property type="evidence" value="ECO:0007669"/>
    <property type="project" value="TreeGrafter"/>
</dbReference>
<dbReference type="GO" id="GO:0000922">
    <property type="term" value="C:spindle pole"/>
    <property type="evidence" value="ECO:0007669"/>
    <property type="project" value="TreeGrafter"/>
</dbReference>
<reference evidence="5" key="1">
    <citation type="submission" date="2013-11" db="EMBL/GenBank/DDBJ databases">
        <title>The Genome Sequence of Phytophthora parasitica CJ02B3.</title>
        <authorList>
            <consortium name="The Broad Institute Genomics Platform"/>
            <person name="Russ C."/>
            <person name="Tyler B."/>
            <person name="Panabieres F."/>
            <person name="Shan W."/>
            <person name="Tripathy S."/>
            <person name="Grunwald N."/>
            <person name="Machado M."/>
            <person name="Johnson C.S."/>
            <person name="Arredondo F."/>
            <person name="Hong C."/>
            <person name="Coffey M."/>
            <person name="Young S.K."/>
            <person name="Zeng Q."/>
            <person name="Gargeya S."/>
            <person name="Fitzgerald M."/>
            <person name="Abouelleil A."/>
            <person name="Alvarado L."/>
            <person name="Chapman S.B."/>
            <person name="Gainer-Dewar J."/>
            <person name="Goldberg J."/>
            <person name="Griggs A."/>
            <person name="Gujja S."/>
            <person name="Hansen M."/>
            <person name="Howarth C."/>
            <person name="Imamovic A."/>
            <person name="Ireland A."/>
            <person name="Larimer J."/>
            <person name="McCowan C."/>
            <person name="Murphy C."/>
            <person name="Pearson M."/>
            <person name="Poon T.W."/>
            <person name="Priest M."/>
            <person name="Roberts A."/>
            <person name="Saif S."/>
            <person name="Shea T."/>
            <person name="Sykes S."/>
            <person name="Wortman J."/>
            <person name="Nusbaum C."/>
            <person name="Birren B."/>
        </authorList>
    </citation>
    <scope>NUCLEOTIDE SEQUENCE [LARGE SCALE GENOMIC DNA]</scope>
    <source>
        <strain evidence="5">CJ02B3</strain>
    </source>
</reference>
<feature type="non-terminal residue" evidence="5">
    <location>
        <position position="1"/>
    </location>
</feature>
<dbReference type="EMBL" id="KI689452">
    <property type="protein sequence ID" value="ETK72996.1"/>
    <property type="molecule type" value="Genomic_DNA"/>
</dbReference>
<comment type="subcellular location">
    <subcellularLocation>
        <location evidence="1">Cytoplasm</location>
    </subcellularLocation>
</comment>
<dbReference type="SMART" id="SM00015">
    <property type="entry name" value="IQ"/>
    <property type="match status" value="7"/>
</dbReference>